<organism evidence="2 3">
    <name type="scientific">Mycobacterium phage Cooper</name>
    <dbReference type="NCBI Taxonomy" id="373406"/>
    <lineage>
        <taxon>Viruses</taxon>
        <taxon>Duplodnaviria</taxon>
        <taxon>Heunggongvirae</taxon>
        <taxon>Uroviricota</taxon>
        <taxon>Caudoviricetes</taxon>
        <taxon>Bclasvirinae</taxon>
        <taxon>Coopervirus</taxon>
        <taxon>Coopervirus cooper</taxon>
    </lineage>
</organism>
<reference evidence="2 3" key="1">
    <citation type="journal article" date="2006" name="PLoS Genet.">
        <title>Exploring the mycobacteriophage metaproteome: phage genomics as an educational platform.</title>
        <authorList>
            <person name="Hatfull G.F."/>
            <person name="Pedulla M.L."/>
            <person name="Jacobs-Sera D."/>
            <person name="Cichon P.M."/>
            <person name="Foley A."/>
            <person name="Ford M.E."/>
            <person name="Gonda R.M."/>
            <person name="Houtz J.M."/>
            <person name="Hryckowian A.J."/>
            <person name="Kelchner V.A."/>
            <person name="Namburi S."/>
            <person name="Pajcini K.V."/>
            <person name="Popovich M.G."/>
            <person name="Schleicher D.T."/>
            <person name="Simanek B.Z."/>
            <person name="Smith A.L."/>
            <person name="Zdanowicz G.M."/>
            <person name="Kumar V."/>
            <person name="Peebles C.L."/>
            <person name="Jacobs W.R.Jr."/>
            <person name="Lawrence J.G."/>
            <person name="Hendrix R.W."/>
        </authorList>
    </citation>
    <scope>NUCLEOTIDE SEQUENCE [LARGE SCALE GENOMIC DNA]</scope>
</reference>
<dbReference type="OrthoDB" id="9962at10239"/>
<evidence type="ECO:0000313" key="3">
    <source>
        <dbReference type="Proteomes" id="UP000000904"/>
    </source>
</evidence>
<gene>
    <name evidence="2" type="primary">29</name>
    <name evidence="2" type="ORF">PBI_COOPER_29</name>
</gene>
<feature type="region of interest" description="Disordered" evidence="1">
    <location>
        <begin position="70"/>
        <end position="91"/>
    </location>
</feature>
<feature type="region of interest" description="Disordered" evidence="1">
    <location>
        <begin position="395"/>
        <end position="415"/>
    </location>
</feature>
<keyword evidence="3" id="KW-1185">Reference proteome</keyword>
<dbReference type="RefSeq" id="YP_654926.1">
    <property type="nucleotide sequence ID" value="NC_008195.1"/>
</dbReference>
<dbReference type="Proteomes" id="UP000000904">
    <property type="component" value="Segment"/>
</dbReference>
<proteinExistence type="predicted"/>
<dbReference type="KEGG" id="vg:4157036"/>
<feature type="compositionally biased region" description="Gly residues" evidence="1">
    <location>
        <begin position="163"/>
        <end position="179"/>
    </location>
</feature>
<feature type="region of interest" description="Disordered" evidence="1">
    <location>
        <begin position="159"/>
        <end position="225"/>
    </location>
</feature>
<sequence length="447" mass="42556">MPVFIGDETIDVLLDQLGDDYDAVYIGSDKVWPDISFPYSFVNTNVTAATVPAGATGCWVHLWGKGTNGGNGGHEDSTTATGSGPGGSGGGGGGHVHKIFLYLEDLGPDWSLFYGGGTAGAPNRFLSGGIDLIANSASGVNGGTASVAGLTADYYSPRASNGGNRGQDSDGGGAGGANGGSASWTGDNAPNTTSPGTRGLGTNGGTNGGTGGTAHGSGNAHHYASGGGGGGGGGYTAGQNGTAGTQNTGGTGGSGGVARAEVIWTNEVVPKDKTWEFGPGAWSWTMPAWAQTGWAVDLIEYGGGKGGNNGGSTSAGNGGLGSTPAGQTLIIGTDIALGGTLSGNVGAAGASNGGNGGNTTCTQTGLTSNGATGTNSAQVGTSAGSITVGGRLYPGGVGGSTGSTTSAGQAGGTPGGGGQGGGSIFFIGQAGGVGGEGRVYVRLRQVI</sequence>
<accession>Q1A087</accession>
<dbReference type="EMBL" id="DQ398044">
    <property type="protein sequence ID" value="ABD58146.1"/>
    <property type="molecule type" value="Genomic_DNA"/>
</dbReference>
<feature type="compositionally biased region" description="Polar residues" evidence="1">
    <location>
        <begin position="184"/>
        <end position="195"/>
    </location>
</feature>
<evidence type="ECO:0000256" key="1">
    <source>
        <dbReference type="SAM" id="MobiDB-lite"/>
    </source>
</evidence>
<feature type="compositionally biased region" description="Gly residues" evidence="1">
    <location>
        <begin position="198"/>
        <end position="215"/>
    </location>
</feature>
<protein>
    <submittedName>
        <fullName evidence="2">Minor tail protein</fullName>
    </submittedName>
</protein>
<name>Q1A087_9CAUD</name>
<evidence type="ECO:0000313" key="2">
    <source>
        <dbReference type="EMBL" id="ABD58146.1"/>
    </source>
</evidence>